<dbReference type="GO" id="GO:0008781">
    <property type="term" value="F:N-acylneuraminate cytidylyltransferase activity"/>
    <property type="evidence" value="ECO:0007669"/>
    <property type="project" value="TreeGrafter"/>
</dbReference>
<dbReference type="InterPro" id="IPR007235">
    <property type="entry name" value="Glyco_trans_28_C"/>
</dbReference>
<evidence type="ECO:0000313" key="3">
    <source>
        <dbReference type="Proteomes" id="UP000196365"/>
    </source>
</evidence>
<dbReference type="Pfam" id="PF02348">
    <property type="entry name" value="CTP_transf_3"/>
    <property type="match status" value="1"/>
</dbReference>
<evidence type="ECO:0000313" key="2">
    <source>
        <dbReference type="EMBL" id="SJZ57724.1"/>
    </source>
</evidence>
<dbReference type="Gene3D" id="3.40.50.11190">
    <property type="match status" value="1"/>
</dbReference>
<proteinExistence type="predicted"/>
<dbReference type="RefSeq" id="WP_087678518.1">
    <property type="nucleotide sequence ID" value="NZ_FUWV01000005.1"/>
</dbReference>
<protein>
    <submittedName>
        <fullName evidence="2">CMP-N-acetylneuraminic acid synthetase</fullName>
    </submittedName>
</protein>
<dbReference type="AlphaFoldDB" id="A0A1T4LTD4"/>
<dbReference type="InterPro" id="IPR029044">
    <property type="entry name" value="Nucleotide-diphossugar_trans"/>
</dbReference>
<dbReference type="PANTHER" id="PTHR21485:SF6">
    <property type="entry name" value="N-ACYLNEURAMINATE CYTIDYLYLTRANSFERASE-RELATED"/>
    <property type="match status" value="1"/>
</dbReference>
<reference evidence="2 3" key="1">
    <citation type="submission" date="2017-02" db="EMBL/GenBank/DDBJ databases">
        <authorList>
            <person name="Peterson S.W."/>
        </authorList>
    </citation>
    <scope>NUCLEOTIDE SEQUENCE [LARGE SCALE GENOMIC DNA]</scope>
    <source>
        <strain evidence="2 3">DSM 15102</strain>
    </source>
</reference>
<name>A0A1T4LTD4_9FIRM</name>
<keyword evidence="3" id="KW-1185">Reference proteome</keyword>
<accession>A0A1T4LTD4</accession>
<dbReference type="Proteomes" id="UP000196365">
    <property type="component" value="Unassembled WGS sequence"/>
</dbReference>
<dbReference type="GO" id="GO:0016758">
    <property type="term" value="F:hexosyltransferase activity"/>
    <property type="evidence" value="ECO:0007669"/>
    <property type="project" value="InterPro"/>
</dbReference>
<sequence>MNILAVIPARGGSKGIPRKNVRLMNGIPLISYSINNAKSCDLITDVVVTTDDEEIIGIAKLNHVQYIERDSTLAEDKITLDPVIYDAVYKIEKKKNIYYDIVITLQPTSPLLKSKTLVTAIESFLSDDKDTYISVVNNPHLSWSKNENEFTPNYKERLNRQQLPPHYLETGAFFITKREFIKPNSRMGKNVSVFEVSEDEAIDIDNYRDWILCENILKRKRIVFRVDGHKKLGMGHIYHCLTLAYHLTGHEIMFVTKQQYTEGVNKIKESHMPYMLIKNDQEFFQFLRKWKADIIVNDCLDTDEGYIKILKKLVKRVITIEDMGSGARYADAIINALYEKDLKNLKYYCQQGNLYSGENYICLRDEFLINEPKEFSKEVKKVLVMFGGTDPSNLTKKLYHVSLELHNNYPEIEFYFITGSGYDCDRNNIYTRKDKNIFILNNVKRVSDYMREADLAFTSQGRTVYELASLGVPSIVLAQNEREQLHTFAQMKNGFLNLGLGEKISNETIKSTFKWLVETEQIRYEMRDLMLKHNLKKGINRVIDIILKED</sequence>
<dbReference type="EMBL" id="FUWV01000005">
    <property type="protein sequence ID" value="SJZ57724.1"/>
    <property type="molecule type" value="Genomic_DNA"/>
</dbReference>
<gene>
    <name evidence="2" type="ORF">SAMN02745973_01063</name>
</gene>
<dbReference type="SUPFAM" id="SSF53448">
    <property type="entry name" value="Nucleotide-diphospho-sugar transferases"/>
    <property type="match status" value="1"/>
</dbReference>
<dbReference type="Pfam" id="PF04101">
    <property type="entry name" value="Glyco_tran_28_C"/>
    <property type="match status" value="1"/>
</dbReference>
<dbReference type="Gene3D" id="3.40.50.2000">
    <property type="entry name" value="Glycogen Phosphorylase B"/>
    <property type="match status" value="1"/>
</dbReference>
<feature type="domain" description="Glycosyl transferase family 28 C-terminal" evidence="1">
    <location>
        <begin position="383"/>
        <end position="494"/>
    </location>
</feature>
<dbReference type="InterPro" id="IPR050793">
    <property type="entry name" value="CMP-NeuNAc_synthase"/>
</dbReference>
<dbReference type="SUPFAM" id="SSF53756">
    <property type="entry name" value="UDP-Glycosyltransferase/glycogen phosphorylase"/>
    <property type="match status" value="1"/>
</dbReference>
<dbReference type="Gene3D" id="3.90.550.10">
    <property type="entry name" value="Spore Coat Polysaccharide Biosynthesis Protein SpsA, Chain A"/>
    <property type="match status" value="1"/>
</dbReference>
<dbReference type="CDD" id="cd02513">
    <property type="entry name" value="CMP-NeuAc_Synthase"/>
    <property type="match status" value="1"/>
</dbReference>
<dbReference type="OrthoDB" id="9805604at2"/>
<evidence type="ECO:0000259" key="1">
    <source>
        <dbReference type="Pfam" id="PF04101"/>
    </source>
</evidence>
<organism evidence="2 3">
    <name type="scientific">Garciella nitratireducens DSM 15102</name>
    <dbReference type="NCBI Taxonomy" id="1121911"/>
    <lineage>
        <taxon>Bacteria</taxon>
        <taxon>Bacillati</taxon>
        <taxon>Bacillota</taxon>
        <taxon>Clostridia</taxon>
        <taxon>Eubacteriales</taxon>
        <taxon>Eubacteriaceae</taxon>
        <taxon>Garciella</taxon>
    </lineage>
</organism>
<dbReference type="InterPro" id="IPR003329">
    <property type="entry name" value="Cytidylyl_trans"/>
</dbReference>
<dbReference type="PANTHER" id="PTHR21485">
    <property type="entry name" value="HAD SUPERFAMILY MEMBERS CMAS AND KDSC"/>
    <property type="match status" value="1"/>
</dbReference>